<organism evidence="1 2">
    <name type="scientific">Ralstonia phage phiRSL1</name>
    <dbReference type="NCBI Taxonomy" id="1980924"/>
    <lineage>
        <taxon>Viruses</taxon>
        <taxon>Duplodnaviria</taxon>
        <taxon>Heunggongvirae</taxon>
        <taxon>Uroviricota</taxon>
        <taxon>Caudoviricetes</taxon>
        <taxon>Mieseafarmvirus</taxon>
        <taxon>Mieseafarmvirus RSL1</taxon>
    </lineage>
</organism>
<dbReference type="GO" id="GO:0008237">
    <property type="term" value="F:metallopeptidase activity"/>
    <property type="evidence" value="ECO:0007669"/>
    <property type="project" value="InterPro"/>
</dbReference>
<dbReference type="EMBL" id="AB366653">
    <property type="protein sequence ID" value="BAG41483.1"/>
    <property type="molecule type" value="Genomic_DNA"/>
</dbReference>
<dbReference type="RefSeq" id="YP_001949913.1">
    <property type="nucleotide sequence ID" value="NC_010811.2"/>
</dbReference>
<keyword evidence="2" id="KW-1185">Reference proteome</keyword>
<reference evidence="1 2" key="1">
    <citation type="journal article" date="2010" name="Virology">
        <title>A jumbo phage infecting the phytopathogen Ralstonia solanacearum defines a new lineage of the Myoviridae family.</title>
        <authorList>
            <person name="Yamada T."/>
            <person name="Satoh S."/>
            <person name="Ishikawa H."/>
            <person name="Fujiwara A."/>
            <person name="Kawasaki T."/>
            <person name="Fujie M."/>
            <person name="Ogata H."/>
        </authorList>
    </citation>
    <scope>NUCLEOTIDE SEQUENCE [LARGE SCALE GENOMIC DNA]</scope>
</reference>
<name>B2ZXS7_9CAUD</name>
<proteinExistence type="predicted"/>
<dbReference type="GeneID" id="6369766"/>
<dbReference type="Gene3D" id="3.40.390.10">
    <property type="entry name" value="Collagenase (Catalytic Domain)"/>
    <property type="match status" value="1"/>
</dbReference>
<evidence type="ECO:0000313" key="1">
    <source>
        <dbReference type="EMBL" id="BAG41483.1"/>
    </source>
</evidence>
<protein>
    <submittedName>
        <fullName evidence="1">Uncharacterized protein</fullName>
    </submittedName>
</protein>
<dbReference type="KEGG" id="vg:6369766"/>
<dbReference type="InterPro" id="IPR024079">
    <property type="entry name" value="MetalloPept_cat_dom_sf"/>
</dbReference>
<dbReference type="SUPFAM" id="SSF55486">
    <property type="entry name" value="Metalloproteases ('zincins'), catalytic domain"/>
    <property type="match status" value="1"/>
</dbReference>
<sequence length="198" mass="22323">MARSPSENVELCLQSLVENAPGCLLHPAFHERLGFKGLYVRDLLRDGSRGYATVQGTIFLGARSTVKFRTPSPYSVPGGKSDMSPTGVLSHEFGHILQFALAGARRNDLLQEQRAIYTDDRRNGITGYGRSHWQEDFAEAHRLYLLNPDLLRTLSVERLKLVERCYRAVLGCLPRHKQFSVVRRQRASLLGNMLRSPS</sequence>
<dbReference type="Proteomes" id="UP000001034">
    <property type="component" value="Segment"/>
</dbReference>
<accession>B2ZXS7</accession>
<evidence type="ECO:0000313" key="2">
    <source>
        <dbReference type="Proteomes" id="UP000001034"/>
    </source>
</evidence>